<dbReference type="Gramene" id="TKW10245">
    <property type="protein sequence ID" value="TKW10245"/>
    <property type="gene ID" value="SEVIR_6G149300v2"/>
</dbReference>
<evidence type="ECO:0000313" key="1">
    <source>
        <dbReference type="EMBL" id="TKW10245.1"/>
    </source>
</evidence>
<accession>A0A4U6U6Y5</accession>
<dbReference type="Proteomes" id="UP000298652">
    <property type="component" value="Chromosome 6"/>
</dbReference>
<reference evidence="1" key="1">
    <citation type="submission" date="2019-03" db="EMBL/GenBank/DDBJ databases">
        <title>WGS assembly of Setaria viridis.</title>
        <authorList>
            <person name="Huang P."/>
            <person name="Jenkins J."/>
            <person name="Grimwood J."/>
            <person name="Barry K."/>
            <person name="Healey A."/>
            <person name="Mamidi S."/>
            <person name="Sreedasyam A."/>
            <person name="Shu S."/>
            <person name="Feldman M."/>
            <person name="Wu J."/>
            <person name="Yu Y."/>
            <person name="Chen C."/>
            <person name="Johnson J."/>
            <person name="Rokhsar D."/>
            <person name="Baxter I."/>
            <person name="Schmutz J."/>
            <person name="Brutnell T."/>
            <person name="Kellogg E."/>
        </authorList>
    </citation>
    <scope>NUCLEOTIDE SEQUENCE [LARGE SCALE GENOMIC DNA]</scope>
</reference>
<organism evidence="1 2">
    <name type="scientific">Setaria viridis</name>
    <name type="common">Green bristlegrass</name>
    <name type="synonym">Setaria italica subsp. viridis</name>
    <dbReference type="NCBI Taxonomy" id="4556"/>
    <lineage>
        <taxon>Eukaryota</taxon>
        <taxon>Viridiplantae</taxon>
        <taxon>Streptophyta</taxon>
        <taxon>Embryophyta</taxon>
        <taxon>Tracheophyta</taxon>
        <taxon>Spermatophyta</taxon>
        <taxon>Magnoliopsida</taxon>
        <taxon>Liliopsida</taxon>
        <taxon>Poales</taxon>
        <taxon>Poaceae</taxon>
        <taxon>PACMAD clade</taxon>
        <taxon>Panicoideae</taxon>
        <taxon>Panicodae</taxon>
        <taxon>Paniceae</taxon>
        <taxon>Cenchrinae</taxon>
        <taxon>Setaria</taxon>
    </lineage>
</organism>
<protein>
    <submittedName>
        <fullName evidence="1">Uncharacterized protein</fullName>
    </submittedName>
</protein>
<dbReference type="EMBL" id="CM016557">
    <property type="protein sequence ID" value="TKW10245.1"/>
    <property type="molecule type" value="Genomic_DNA"/>
</dbReference>
<gene>
    <name evidence="1" type="ORF">SEVIR_6G149300v2</name>
</gene>
<name>A0A4U6U6Y5_SETVI</name>
<evidence type="ECO:0000313" key="2">
    <source>
        <dbReference type="Proteomes" id="UP000298652"/>
    </source>
</evidence>
<dbReference type="AlphaFoldDB" id="A0A4U6U6Y5"/>
<sequence>MQLESNLLLESHDPKPMGGVDILEDLIVSQVRCLCPVDSEFLPTSSCKLAREK</sequence>
<proteinExistence type="predicted"/>
<keyword evidence="2" id="KW-1185">Reference proteome</keyword>